<evidence type="ECO:0000259" key="6">
    <source>
        <dbReference type="Pfam" id="PF00535"/>
    </source>
</evidence>
<dbReference type="EMBL" id="JBHSWN010000001">
    <property type="protein sequence ID" value="MFC6792359.1"/>
    <property type="molecule type" value="Genomic_DNA"/>
</dbReference>
<dbReference type="CDD" id="cd00761">
    <property type="entry name" value="Glyco_tranf_GTA_type"/>
    <property type="match status" value="1"/>
</dbReference>
<dbReference type="InterPro" id="IPR001173">
    <property type="entry name" value="Glyco_trans_2-like"/>
</dbReference>
<keyword evidence="5" id="KW-0411">Iron-sulfur</keyword>
<dbReference type="Gene3D" id="3.20.20.70">
    <property type="entry name" value="Aldolase class I"/>
    <property type="match status" value="1"/>
</dbReference>
<evidence type="ECO:0000256" key="4">
    <source>
        <dbReference type="ARBA" id="ARBA00023004"/>
    </source>
</evidence>
<dbReference type="InterPro" id="IPR058240">
    <property type="entry name" value="rSAM_sf"/>
</dbReference>
<name>A0ABW2BRP5_9HYPH</name>
<evidence type="ECO:0000256" key="5">
    <source>
        <dbReference type="ARBA" id="ARBA00023014"/>
    </source>
</evidence>
<keyword evidence="2" id="KW-0949">S-adenosyl-L-methionine</keyword>
<feature type="domain" description="Glycosyltransferase 2-like" evidence="6">
    <location>
        <begin position="287"/>
        <end position="408"/>
    </location>
</feature>
<protein>
    <submittedName>
        <fullName evidence="7">Glycosyltransferase</fullName>
        <ecNumber evidence="7">2.4.-.-</ecNumber>
    </submittedName>
</protein>
<dbReference type="SUPFAM" id="SSF53448">
    <property type="entry name" value="Nucleotide-diphospho-sugar transferases"/>
    <property type="match status" value="1"/>
</dbReference>
<dbReference type="GO" id="GO:0016757">
    <property type="term" value="F:glycosyltransferase activity"/>
    <property type="evidence" value="ECO:0007669"/>
    <property type="project" value="UniProtKB-KW"/>
</dbReference>
<dbReference type="EC" id="2.4.-.-" evidence="7"/>
<keyword evidence="4" id="KW-0408">Iron</keyword>
<dbReference type="Pfam" id="PF00535">
    <property type="entry name" value="Glycos_transf_2"/>
    <property type="match status" value="1"/>
</dbReference>
<comment type="caution">
    <text evidence="7">The sequence shown here is derived from an EMBL/GenBank/DDBJ whole genome shotgun (WGS) entry which is preliminary data.</text>
</comment>
<keyword evidence="8" id="KW-1185">Reference proteome</keyword>
<keyword evidence="7" id="KW-0328">Glycosyltransferase</keyword>
<accession>A0ABW2BRP5</accession>
<evidence type="ECO:0000256" key="2">
    <source>
        <dbReference type="ARBA" id="ARBA00022691"/>
    </source>
</evidence>
<dbReference type="Gene3D" id="3.90.550.10">
    <property type="entry name" value="Spore Coat Polysaccharide Biosynthesis Protein SpsA, Chain A"/>
    <property type="match status" value="1"/>
</dbReference>
<keyword evidence="7" id="KW-0808">Transferase</keyword>
<dbReference type="SFLD" id="SFLDS00029">
    <property type="entry name" value="Radical_SAM"/>
    <property type="match status" value="1"/>
</dbReference>
<keyword evidence="3" id="KW-0479">Metal-binding</keyword>
<proteinExistence type="predicted"/>
<sequence>MRIICVDVTNKCDLGCSNCTRLLVNQDKHWDMKPENFRLALQSLRGYPGTIAVIGGNPCMHPKFEELCRIFAEEVPDKAQRGLWTNNVFKHAELSAETFGVFNLNPHNSKRGITSLAPLKDLGWYHPGHSDYSSLLAAIQDLYGPVEMWERIGRCDINQNWSASIVEVRGTLKAYFCEVAASFDLARNGDHGMEVTPGWWERPLSDFHSQVDRFCPGCGVPAKVKGHLDHEEIDTYSQTNADLADKSVKKKKRKTVEVDRNNFESVVDLPVTAYSSYLRQQGPQIFVVTPYHKESIEVLRRCHESVMNQQISARLTHVMIADGHPREEIEDWDVLHVRLPREHGDNGNTPRAVGSILAETNGAEFIAFLDADNWFYPDHLASTLQAMHQTGASVGCSWRDYYGPDGQQLPIFEQEEMELRHVDTSCIVLASPAFEVTRLWSSMPRILTPWCDRVFITGIRHRRHMQCYTRKKTVAFTTIYTRHFEGLNLPAPANSKMPPDAEMMAYLQSAAGVQETVSRMGFWPLAI</sequence>
<dbReference type="SUPFAM" id="SSF102114">
    <property type="entry name" value="Radical SAM enzymes"/>
    <property type="match status" value="1"/>
</dbReference>
<reference evidence="8" key="1">
    <citation type="journal article" date="2019" name="Int. J. Syst. Evol. Microbiol.">
        <title>The Global Catalogue of Microorganisms (GCM) 10K type strain sequencing project: providing services to taxonomists for standard genome sequencing and annotation.</title>
        <authorList>
            <consortium name="The Broad Institute Genomics Platform"/>
            <consortium name="The Broad Institute Genome Sequencing Center for Infectious Disease"/>
            <person name="Wu L."/>
            <person name="Ma J."/>
        </authorList>
    </citation>
    <scope>NUCLEOTIDE SEQUENCE [LARGE SCALE GENOMIC DNA]</scope>
    <source>
        <strain evidence="8">CCUG 48316</strain>
    </source>
</reference>
<dbReference type="InterPro" id="IPR029044">
    <property type="entry name" value="Nucleotide-diphossugar_trans"/>
</dbReference>
<evidence type="ECO:0000313" key="7">
    <source>
        <dbReference type="EMBL" id="MFC6792359.1"/>
    </source>
</evidence>
<organism evidence="7 8">
    <name type="scientific">Methylobacterium komagatae</name>
    <dbReference type="NCBI Taxonomy" id="374425"/>
    <lineage>
        <taxon>Bacteria</taxon>
        <taxon>Pseudomonadati</taxon>
        <taxon>Pseudomonadota</taxon>
        <taxon>Alphaproteobacteria</taxon>
        <taxon>Hyphomicrobiales</taxon>
        <taxon>Methylobacteriaceae</taxon>
        <taxon>Methylobacterium</taxon>
    </lineage>
</organism>
<comment type="cofactor">
    <cofactor evidence="1">
        <name>[4Fe-4S] cluster</name>
        <dbReference type="ChEBI" id="CHEBI:49883"/>
    </cofactor>
</comment>
<dbReference type="Proteomes" id="UP001596292">
    <property type="component" value="Unassembled WGS sequence"/>
</dbReference>
<evidence type="ECO:0000313" key="8">
    <source>
        <dbReference type="Proteomes" id="UP001596292"/>
    </source>
</evidence>
<evidence type="ECO:0000256" key="1">
    <source>
        <dbReference type="ARBA" id="ARBA00001966"/>
    </source>
</evidence>
<dbReference type="InterPro" id="IPR013785">
    <property type="entry name" value="Aldolase_TIM"/>
</dbReference>
<evidence type="ECO:0000256" key="3">
    <source>
        <dbReference type="ARBA" id="ARBA00022723"/>
    </source>
</evidence>
<dbReference type="InterPro" id="IPR007197">
    <property type="entry name" value="rSAM"/>
</dbReference>
<gene>
    <name evidence="7" type="ORF">ACFQE0_24045</name>
</gene>